<organism evidence="10 11">
    <name type="scientific">Sphaceloma murrayae</name>
    <dbReference type="NCBI Taxonomy" id="2082308"/>
    <lineage>
        <taxon>Eukaryota</taxon>
        <taxon>Fungi</taxon>
        <taxon>Dikarya</taxon>
        <taxon>Ascomycota</taxon>
        <taxon>Pezizomycotina</taxon>
        <taxon>Dothideomycetes</taxon>
        <taxon>Dothideomycetidae</taxon>
        <taxon>Myriangiales</taxon>
        <taxon>Elsinoaceae</taxon>
        <taxon>Sphaceloma</taxon>
    </lineage>
</organism>
<dbReference type="CDD" id="cd08987">
    <property type="entry name" value="GH62"/>
    <property type="match status" value="1"/>
</dbReference>
<dbReference type="PANTHER" id="PTHR40631:SF2">
    <property type="entry name" value="ALPHA-L-ARABINOFURANOSIDASE"/>
    <property type="match status" value="1"/>
</dbReference>
<dbReference type="PANTHER" id="PTHR40631">
    <property type="entry name" value="ALPHA-L-ARABINOFURANOSIDASE AXHA-2-RELATED"/>
    <property type="match status" value="1"/>
</dbReference>
<evidence type="ECO:0000256" key="4">
    <source>
        <dbReference type="ARBA" id="ARBA00022525"/>
    </source>
</evidence>
<proteinExistence type="inferred from homology"/>
<feature type="chain" id="PRO_5014469293" description="Alpha-L-arabinofuranosidase" evidence="9">
    <location>
        <begin position="19"/>
        <end position="356"/>
    </location>
</feature>
<evidence type="ECO:0000256" key="5">
    <source>
        <dbReference type="ARBA" id="ARBA00022729"/>
    </source>
</evidence>
<dbReference type="GO" id="GO:0046373">
    <property type="term" value="P:L-arabinose metabolic process"/>
    <property type="evidence" value="ECO:0007669"/>
    <property type="project" value="UniProtKB-UniRule"/>
</dbReference>
<dbReference type="OrthoDB" id="3156236at2759"/>
<name>A0A2K1QVT6_9PEZI</name>
<dbReference type="Proteomes" id="UP000243797">
    <property type="component" value="Unassembled WGS sequence"/>
</dbReference>
<sequence>MKYLLPLLSVAATAVSSALPAPRAIAARAAAAPKPLPTTYSWKSTGPLLAAEPGSGIAGIKDPSVVLVDGTYHVFASTARASGYSLIYTNFTSFENAAKTPYTYLNRTAIGSGYRAAPEVFYFAPQKLWYLIYQNGNAAYSTNPDISNPMGWTAPKNFYNGTPAIITENIGNGHWVDMWVICDNVNCHLFSSDDNGHLYRSQTTRAKFPQGMSTPVIALEDADRFRLFEASNVYWVADNDAAPEAGGQYLLLVEAIGAGNARWFRSWTSTTLDGTWTPLAAEPTNPFLRNTNVVFQGAKWTNSISHGELVRTNVDEKLRVSRCGWQYMYQGVDPAANQSYNALPWKLALATQTSTC</sequence>
<dbReference type="GO" id="GO:0005576">
    <property type="term" value="C:extracellular region"/>
    <property type="evidence" value="ECO:0007669"/>
    <property type="project" value="UniProtKB-SubCell"/>
</dbReference>
<reference evidence="10 11" key="1">
    <citation type="submission" date="2017-06" db="EMBL/GenBank/DDBJ databases">
        <title>Draft genome sequence of a variant of Elsinoe murrayae.</title>
        <authorList>
            <person name="Cheng Q."/>
        </authorList>
    </citation>
    <scope>NUCLEOTIDE SEQUENCE [LARGE SCALE GENOMIC DNA]</scope>
    <source>
        <strain evidence="10 11">CQ-2017a</strain>
    </source>
</reference>
<keyword evidence="4 8" id="KW-0964">Secreted</keyword>
<protein>
    <recommendedName>
        <fullName evidence="8">Alpha-L-arabinofuranosidase</fullName>
        <ecNumber evidence="8">3.2.1.55</ecNumber>
    </recommendedName>
</protein>
<dbReference type="SUPFAM" id="SSF75005">
    <property type="entry name" value="Arabinanase/levansucrase/invertase"/>
    <property type="match status" value="1"/>
</dbReference>
<evidence type="ECO:0000256" key="3">
    <source>
        <dbReference type="ARBA" id="ARBA00007396"/>
    </source>
</evidence>
<evidence type="ECO:0000256" key="9">
    <source>
        <dbReference type="SAM" id="SignalP"/>
    </source>
</evidence>
<evidence type="ECO:0000313" key="10">
    <source>
        <dbReference type="EMBL" id="PNS19129.1"/>
    </source>
</evidence>
<gene>
    <name evidence="10" type="ORF">CAC42_1865</name>
</gene>
<dbReference type="GO" id="GO:0046556">
    <property type="term" value="F:alpha-L-arabinofuranosidase activity"/>
    <property type="evidence" value="ECO:0007669"/>
    <property type="project" value="UniProtKB-UniRule"/>
</dbReference>
<evidence type="ECO:0000256" key="7">
    <source>
        <dbReference type="ARBA" id="ARBA00023295"/>
    </source>
</evidence>
<accession>A0A2K1QVT6</accession>
<evidence type="ECO:0000256" key="2">
    <source>
        <dbReference type="ARBA" id="ARBA00004613"/>
    </source>
</evidence>
<evidence type="ECO:0000313" key="11">
    <source>
        <dbReference type="Proteomes" id="UP000243797"/>
    </source>
</evidence>
<dbReference type="EMBL" id="NKHZ01000033">
    <property type="protein sequence ID" value="PNS19129.1"/>
    <property type="molecule type" value="Genomic_DNA"/>
</dbReference>
<comment type="catalytic activity">
    <reaction evidence="1 8">
        <text>Hydrolysis of terminal non-reducing alpha-L-arabinofuranoside residues in alpha-L-arabinosides.</text>
        <dbReference type="EC" id="3.2.1.55"/>
    </reaction>
</comment>
<dbReference type="EC" id="3.2.1.55" evidence="8"/>
<dbReference type="Gene3D" id="2.115.10.20">
    <property type="entry name" value="Glycosyl hydrolase domain, family 43"/>
    <property type="match status" value="1"/>
</dbReference>
<keyword evidence="7 8" id="KW-0326">Glycosidase</keyword>
<evidence type="ECO:0000256" key="8">
    <source>
        <dbReference type="RuleBase" id="RU368117"/>
    </source>
</evidence>
<keyword evidence="11" id="KW-1185">Reference proteome</keyword>
<dbReference type="InParanoid" id="A0A2K1QVT6"/>
<evidence type="ECO:0000256" key="6">
    <source>
        <dbReference type="ARBA" id="ARBA00022801"/>
    </source>
</evidence>
<dbReference type="Pfam" id="PF03664">
    <property type="entry name" value="Glyco_hydro_62"/>
    <property type="match status" value="1"/>
</dbReference>
<keyword evidence="6 8" id="KW-0378">Hydrolase</keyword>
<comment type="function">
    <text evidence="8">Alpha-L-arabinofuranosidase involved in the hydrolysis of xylan, a major structural heterogeneous polysaccharide found in plant biomass representing the second most abundant polysaccharide in the biosphere, after cellulose.</text>
</comment>
<dbReference type="AlphaFoldDB" id="A0A2K1QVT6"/>
<dbReference type="InterPro" id="IPR005193">
    <property type="entry name" value="GH62_arabinosidase"/>
</dbReference>
<comment type="subcellular location">
    <subcellularLocation>
        <location evidence="2 8">Secreted</location>
    </subcellularLocation>
</comment>
<dbReference type="GO" id="GO:0045493">
    <property type="term" value="P:xylan catabolic process"/>
    <property type="evidence" value="ECO:0007669"/>
    <property type="project" value="UniProtKB-UniRule"/>
</dbReference>
<keyword evidence="5 8" id="KW-0732">Signal</keyword>
<comment type="similarity">
    <text evidence="3 8">Belongs to the glycosyl hydrolase 62 family.</text>
</comment>
<evidence type="ECO:0000256" key="1">
    <source>
        <dbReference type="ARBA" id="ARBA00001462"/>
    </source>
</evidence>
<feature type="signal peptide" evidence="9">
    <location>
        <begin position="1"/>
        <end position="18"/>
    </location>
</feature>
<dbReference type="STRING" id="2082308.A0A2K1QVT6"/>
<dbReference type="InterPro" id="IPR023296">
    <property type="entry name" value="Glyco_hydro_beta-prop_sf"/>
</dbReference>
<comment type="caution">
    <text evidence="10">The sequence shown here is derived from an EMBL/GenBank/DDBJ whole genome shotgun (WGS) entry which is preliminary data.</text>
</comment>